<dbReference type="InterPro" id="IPR013325">
    <property type="entry name" value="RNA_pol_sigma_r2"/>
</dbReference>
<evidence type="ECO:0000313" key="9">
    <source>
        <dbReference type="Proteomes" id="UP000053372"/>
    </source>
</evidence>
<comment type="caution">
    <text evidence="8">The sequence shown here is derived from an EMBL/GenBank/DDBJ whole genome shotgun (WGS) entry which is preliminary data.</text>
</comment>
<gene>
    <name evidence="7" type="ORF">BC008_30520</name>
    <name evidence="8" type="ORF">BC008_36330</name>
</gene>
<dbReference type="InterPro" id="IPR036388">
    <property type="entry name" value="WH-like_DNA-bd_sf"/>
</dbReference>
<dbReference type="CDD" id="cd06171">
    <property type="entry name" value="Sigma70_r4"/>
    <property type="match status" value="1"/>
</dbReference>
<protein>
    <submittedName>
        <fullName evidence="8">RNA polymerase subunit sigma</fullName>
    </submittedName>
</protein>
<keyword evidence="9" id="KW-1185">Reference proteome</keyword>
<dbReference type="InterPro" id="IPR013249">
    <property type="entry name" value="RNA_pol_sigma70_r4_t2"/>
</dbReference>
<evidence type="ECO:0000313" key="7">
    <source>
        <dbReference type="EMBL" id="KST67535.1"/>
    </source>
</evidence>
<dbReference type="AlphaFoldDB" id="A0A0V7ZZ34"/>
<organism evidence="8 9">
    <name type="scientific">Mastigocoleus testarum BC008</name>
    <dbReference type="NCBI Taxonomy" id="371196"/>
    <lineage>
        <taxon>Bacteria</taxon>
        <taxon>Bacillati</taxon>
        <taxon>Cyanobacteriota</taxon>
        <taxon>Cyanophyceae</taxon>
        <taxon>Nostocales</taxon>
        <taxon>Hapalosiphonaceae</taxon>
        <taxon>Mastigocoleus</taxon>
    </lineage>
</organism>
<evidence type="ECO:0000259" key="5">
    <source>
        <dbReference type="Pfam" id="PF04542"/>
    </source>
</evidence>
<dbReference type="SUPFAM" id="SSF88659">
    <property type="entry name" value="Sigma3 and sigma4 domains of RNA polymerase sigma factors"/>
    <property type="match status" value="1"/>
</dbReference>
<dbReference type="SUPFAM" id="SSF88946">
    <property type="entry name" value="Sigma2 domain of RNA polymerase sigma factors"/>
    <property type="match status" value="1"/>
</dbReference>
<comment type="similarity">
    <text evidence="1">Belongs to the sigma-70 factor family. ECF subfamily.</text>
</comment>
<accession>A0A0V7ZZ34</accession>
<dbReference type="Gene3D" id="1.10.1740.10">
    <property type="match status" value="1"/>
</dbReference>
<dbReference type="RefSeq" id="WP_027845974.1">
    <property type="nucleotide sequence ID" value="NZ_LMTZ01000013.1"/>
</dbReference>
<name>A0A0V7ZZ34_9CYAN</name>
<evidence type="ECO:0000256" key="3">
    <source>
        <dbReference type="ARBA" id="ARBA00023082"/>
    </source>
</evidence>
<keyword evidence="3" id="KW-0731">Sigma factor</keyword>
<dbReference type="Pfam" id="PF04542">
    <property type="entry name" value="Sigma70_r2"/>
    <property type="match status" value="1"/>
</dbReference>
<evidence type="ECO:0000256" key="4">
    <source>
        <dbReference type="ARBA" id="ARBA00023163"/>
    </source>
</evidence>
<evidence type="ECO:0000313" key="8">
    <source>
        <dbReference type="EMBL" id="KST69829.1"/>
    </source>
</evidence>
<dbReference type="InterPro" id="IPR039425">
    <property type="entry name" value="RNA_pol_sigma-70-like"/>
</dbReference>
<dbReference type="EMBL" id="LMTZ01000013">
    <property type="protein sequence ID" value="KST69829.1"/>
    <property type="molecule type" value="Genomic_DNA"/>
</dbReference>
<dbReference type="Proteomes" id="UP000053372">
    <property type="component" value="Unassembled WGS sequence"/>
</dbReference>
<dbReference type="InterPro" id="IPR013324">
    <property type="entry name" value="RNA_pol_sigma_r3/r4-like"/>
</dbReference>
<dbReference type="GO" id="GO:0016987">
    <property type="term" value="F:sigma factor activity"/>
    <property type="evidence" value="ECO:0007669"/>
    <property type="project" value="UniProtKB-KW"/>
</dbReference>
<dbReference type="GO" id="GO:0003677">
    <property type="term" value="F:DNA binding"/>
    <property type="evidence" value="ECO:0007669"/>
    <property type="project" value="InterPro"/>
</dbReference>
<dbReference type="Gene3D" id="1.10.10.10">
    <property type="entry name" value="Winged helix-like DNA-binding domain superfamily/Winged helix DNA-binding domain"/>
    <property type="match status" value="1"/>
</dbReference>
<dbReference type="PANTHER" id="PTHR43133">
    <property type="entry name" value="RNA POLYMERASE ECF-TYPE SIGMA FACTO"/>
    <property type="match status" value="1"/>
</dbReference>
<dbReference type="OrthoDB" id="9784272at2"/>
<sequence>MLSNQTDADVFQALRSGNLVALGILYDRYGSIVYRLALRMLGNTQEAEDLTQEVFLILWRHQNYEPKRGSMNAFLSTLTRSRAIDRHRKMRSQRQLIQKWSSSIFPENQNSLMDKISFQEISHRVREALSQLPNNQRQVLEKAYYEGMSQSEISQDLNIPLGTVKTHKRKGLIQLRQILKDLVESR</sequence>
<feature type="domain" description="RNA polymerase sigma-70 region 2" evidence="5">
    <location>
        <begin position="25"/>
        <end position="90"/>
    </location>
</feature>
<evidence type="ECO:0000256" key="2">
    <source>
        <dbReference type="ARBA" id="ARBA00023015"/>
    </source>
</evidence>
<dbReference type="NCBIfam" id="NF009172">
    <property type="entry name" value="PRK12519.1"/>
    <property type="match status" value="1"/>
</dbReference>
<dbReference type="PANTHER" id="PTHR43133:SF62">
    <property type="entry name" value="RNA POLYMERASE SIGMA FACTOR SIGZ"/>
    <property type="match status" value="1"/>
</dbReference>
<evidence type="ECO:0000259" key="6">
    <source>
        <dbReference type="Pfam" id="PF08281"/>
    </source>
</evidence>
<evidence type="ECO:0000256" key="1">
    <source>
        <dbReference type="ARBA" id="ARBA00010641"/>
    </source>
</evidence>
<dbReference type="EMBL" id="LMTZ01000086">
    <property type="protein sequence ID" value="KST67535.1"/>
    <property type="molecule type" value="Genomic_DNA"/>
</dbReference>
<dbReference type="NCBIfam" id="TIGR02937">
    <property type="entry name" value="sigma70-ECF"/>
    <property type="match status" value="1"/>
</dbReference>
<dbReference type="InterPro" id="IPR007627">
    <property type="entry name" value="RNA_pol_sigma70_r2"/>
</dbReference>
<reference evidence="8 9" key="1">
    <citation type="journal article" date="2015" name="Genome Announc.">
        <title>Draft Genome of the Euendolithic (true boring) Cyanobacterium Mastigocoleus testarum strain BC008.</title>
        <authorList>
            <person name="Guida B.S."/>
            <person name="Garcia-Pichel F."/>
        </authorList>
    </citation>
    <scope>NUCLEOTIDE SEQUENCE [LARGE SCALE GENOMIC DNA]</scope>
    <source>
        <strain evidence="8 9">BC008</strain>
    </source>
</reference>
<keyword evidence="4" id="KW-0804">Transcription</keyword>
<dbReference type="InterPro" id="IPR014284">
    <property type="entry name" value="RNA_pol_sigma-70_dom"/>
</dbReference>
<proteinExistence type="inferred from homology"/>
<feature type="domain" description="RNA polymerase sigma factor 70 region 4 type 2" evidence="6">
    <location>
        <begin position="124"/>
        <end position="174"/>
    </location>
</feature>
<dbReference type="Pfam" id="PF08281">
    <property type="entry name" value="Sigma70_r4_2"/>
    <property type="match status" value="1"/>
</dbReference>
<dbReference type="GO" id="GO:0006352">
    <property type="term" value="P:DNA-templated transcription initiation"/>
    <property type="evidence" value="ECO:0007669"/>
    <property type="project" value="InterPro"/>
</dbReference>
<keyword evidence="2" id="KW-0805">Transcription regulation</keyword>